<evidence type="ECO:0000256" key="5">
    <source>
        <dbReference type="ARBA" id="ARBA00023128"/>
    </source>
</evidence>
<keyword evidence="9" id="KW-1185">Reference proteome</keyword>
<evidence type="ECO:0000313" key="8">
    <source>
        <dbReference type="EMBL" id="PKI31083.1"/>
    </source>
</evidence>
<sequence length="123" mass="14026">SFSLPEFVAEIQEAVKPVLNAYMKGDAETLKKYCSSEVIERCKAEHSAYQSHGIFFDNKFQTQQVYCVRDRNGAVTEGGKDTIHTVYYAWAMQQVDPEELGEGALYPVWKLREMQQIGVRALI</sequence>
<evidence type="ECO:0000259" key="7">
    <source>
        <dbReference type="SMART" id="SM00978"/>
    </source>
</evidence>
<organism evidence="8 9">
    <name type="scientific">Punica granatum</name>
    <name type="common">Pomegranate</name>
    <dbReference type="NCBI Taxonomy" id="22663"/>
    <lineage>
        <taxon>Eukaryota</taxon>
        <taxon>Viridiplantae</taxon>
        <taxon>Streptophyta</taxon>
        <taxon>Embryophyta</taxon>
        <taxon>Tracheophyta</taxon>
        <taxon>Spermatophyta</taxon>
        <taxon>Magnoliopsida</taxon>
        <taxon>eudicotyledons</taxon>
        <taxon>Gunneridae</taxon>
        <taxon>Pentapetalae</taxon>
        <taxon>rosids</taxon>
        <taxon>malvids</taxon>
        <taxon>Myrtales</taxon>
        <taxon>Lythraceae</taxon>
        <taxon>Punica</taxon>
    </lineage>
</organism>
<gene>
    <name evidence="8" type="ORF">CRG98_048529</name>
</gene>
<feature type="domain" description="Tim44-like" evidence="7">
    <location>
        <begin position="1"/>
        <end position="116"/>
    </location>
</feature>
<dbReference type="EMBL" id="PGOL01009195">
    <property type="protein sequence ID" value="PKI31083.1"/>
    <property type="molecule type" value="Genomic_DNA"/>
</dbReference>
<dbReference type="GO" id="GO:0051087">
    <property type="term" value="F:protein-folding chaperone binding"/>
    <property type="evidence" value="ECO:0007669"/>
    <property type="project" value="TreeGrafter"/>
</dbReference>
<dbReference type="InterPro" id="IPR007379">
    <property type="entry name" value="Tim44-like_dom"/>
</dbReference>
<evidence type="ECO:0000313" key="9">
    <source>
        <dbReference type="Proteomes" id="UP000233551"/>
    </source>
</evidence>
<protein>
    <recommendedName>
        <fullName evidence="7">Tim44-like domain-containing protein</fullName>
    </recommendedName>
</protein>
<feature type="non-terminal residue" evidence="8">
    <location>
        <position position="1"/>
    </location>
</feature>
<comment type="similarity">
    <text evidence="2">Belongs to the Tim44 family.</text>
</comment>
<evidence type="ECO:0000256" key="3">
    <source>
        <dbReference type="ARBA" id="ARBA00022792"/>
    </source>
</evidence>
<evidence type="ECO:0000256" key="4">
    <source>
        <dbReference type="ARBA" id="ARBA00022946"/>
    </source>
</evidence>
<dbReference type="GO" id="GO:0005743">
    <property type="term" value="C:mitochondrial inner membrane"/>
    <property type="evidence" value="ECO:0007669"/>
    <property type="project" value="UniProtKB-SubCell"/>
</dbReference>
<keyword evidence="6" id="KW-0472">Membrane</keyword>
<dbReference type="STRING" id="22663.A0A2I0HHI9"/>
<reference evidence="8 9" key="1">
    <citation type="submission" date="2017-11" db="EMBL/GenBank/DDBJ databases">
        <title>De-novo sequencing of pomegranate (Punica granatum L.) genome.</title>
        <authorList>
            <person name="Akparov Z."/>
            <person name="Amiraslanov A."/>
            <person name="Hajiyeva S."/>
            <person name="Abbasov M."/>
            <person name="Kaur K."/>
            <person name="Hamwieh A."/>
            <person name="Solovyev V."/>
            <person name="Salamov A."/>
            <person name="Braich B."/>
            <person name="Kosarev P."/>
            <person name="Mahmoud A."/>
            <person name="Hajiyev E."/>
            <person name="Babayeva S."/>
            <person name="Izzatullayeva V."/>
            <person name="Mammadov A."/>
            <person name="Mammadov A."/>
            <person name="Sharifova S."/>
            <person name="Ojaghi J."/>
            <person name="Eynullazada K."/>
            <person name="Bayramov B."/>
            <person name="Abdulazimova A."/>
            <person name="Shahmuradov I."/>
        </authorList>
    </citation>
    <scope>NUCLEOTIDE SEQUENCE [LARGE SCALE GENOMIC DNA]</scope>
    <source>
        <strain evidence="9">cv. AG2017</strain>
        <tissue evidence="8">Leaf</tissue>
    </source>
</reference>
<keyword evidence="5" id="KW-0496">Mitochondrion</keyword>
<comment type="caution">
    <text evidence="8">The sequence shown here is derived from an EMBL/GenBank/DDBJ whole genome shotgun (WGS) entry which is preliminary data.</text>
</comment>
<dbReference type="PANTHER" id="PTHR10721">
    <property type="entry name" value="MITOCHONDRIAL IMPORT INNER MEMBRANE TRANSLOCASE SUBUNIT TIM44"/>
    <property type="match status" value="1"/>
</dbReference>
<dbReference type="InterPro" id="IPR032710">
    <property type="entry name" value="NTF2-like_dom_sf"/>
</dbReference>
<keyword evidence="3" id="KW-0999">Mitochondrion inner membrane</keyword>
<dbReference type="Proteomes" id="UP000233551">
    <property type="component" value="Unassembled WGS sequence"/>
</dbReference>
<dbReference type="Gene3D" id="3.10.450.240">
    <property type="match status" value="2"/>
</dbReference>
<comment type="subcellular location">
    <subcellularLocation>
        <location evidence="1">Mitochondrion inner membrane</location>
    </subcellularLocation>
</comment>
<dbReference type="AlphaFoldDB" id="A0A2I0HHI9"/>
<dbReference type="InterPro" id="IPR039544">
    <property type="entry name" value="Tim44-like"/>
</dbReference>
<name>A0A2I0HHI9_PUNGR</name>
<keyword evidence="4" id="KW-0809">Transit peptide</keyword>
<evidence type="ECO:0000256" key="1">
    <source>
        <dbReference type="ARBA" id="ARBA00004273"/>
    </source>
</evidence>
<accession>A0A2I0HHI9</accession>
<evidence type="ECO:0000256" key="6">
    <source>
        <dbReference type="ARBA" id="ARBA00023136"/>
    </source>
</evidence>
<dbReference type="SMART" id="SM00978">
    <property type="entry name" value="Tim44"/>
    <property type="match status" value="1"/>
</dbReference>
<dbReference type="SUPFAM" id="SSF54427">
    <property type="entry name" value="NTF2-like"/>
    <property type="match status" value="1"/>
</dbReference>
<dbReference type="GO" id="GO:0030150">
    <property type="term" value="P:protein import into mitochondrial matrix"/>
    <property type="evidence" value="ECO:0007669"/>
    <property type="project" value="TreeGrafter"/>
</dbReference>
<dbReference type="PANTHER" id="PTHR10721:SF1">
    <property type="entry name" value="MITOCHONDRIAL IMPORT INNER MEMBRANE TRANSLOCASE SUBUNIT TIM44"/>
    <property type="match status" value="1"/>
</dbReference>
<proteinExistence type="inferred from homology"/>
<dbReference type="Pfam" id="PF04280">
    <property type="entry name" value="Tim44"/>
    <property type="match status" value="1"/>
</dbReference>
<evidence type="ECO:0000256" key="2">
    <source>
        <dbReference type="ARBA" id="ARBA00009597"/>
    </source>
</evidence>